<keyword evidence="1" id="KW-0812">Transmembrane</keyword>
<evidence type="ECO:0000256" key="1">
    <source>
        <dbReference type="SAM" id="Phobius"/>
    </source>
</evidence>
<keyword evidence="3" id="KW-1185">Reference proteome</keyword>
<reference evidence="2 3" key="1">
    <citation type="journal article" date="2019" name="Plant Biotechnol. J.">
        <title>The red bayberry genome and genetic basis of sex determination.</title>
        <authorList>
            <person name="Jia H.M."/>
            <person name="Jia H.J."/>
            <person name="Cai Q.L."/>
            <person name="Wang Y."/>
            <person name="Zhao H.B."/>
            <person name="Yang W.F."/>
            <person name="Wang G.Y."/>
            <person name="Li Y.H."/>
            <person name="Zhan D.L."/>
            <person name="Shen Y.T."/>
            <person name="Niu Q.F."/>
            <person name="Chang L."/>
            <person name="Qiu J."/>
            <person name="Zhao L."/>
            <person name="Xie H.B."/>
            <person name="Fu W.Y."/>
            <person name="Jin J."/>
            <person name="Li X.W."/>
            <person name="Jiao Y."/>
            <person name="Zhou C.C."/>
            <person name="Tu T."/>
            <person name="Chai C.Y."/>
            <person name="Gao J.L."/>
            <person name="Fan L.J."/>
            <person name="van de Weg E."/>
            <person name="Wang J.Y."/>
            <person name="Gao Z.S."/>
        </authorList>
    </citation>
    <scope>NUCLEOTIDE SEQUENCE [LARGE SCALE GENOMIC DNA]</scope>
    <source>
        <tissue evidence="2">Leaves</tissue>
    </source>
</reference>
<proteinExistence type="predicted"/>
<name>A0A6A1WMF2_9ROSI</name>
<feature type="transmembrane region" description="Helical" evidence="1">
    <location>
        <begin position="22"/>
        <end position="42"/>
    </location>
</feature>
<protein>
    <submittedName>
        <fullName evidence="2">Putative pectinesterase/pectinesterase inhibitor 28</fullName>
    </submittedName>
</protein>
<keyword evidence="1" id="KW-0472">Membrane</keyword>
<comment type="caution">
    <text evidence="2">The sequence shown here is derived from an EMBL/GenBank/DDBJ whole genome shotgun (WGS) entry which is preliminary data.</text>
</comment>
<gene>
    <name evidence="2" type="ORF">CJ030_MR1G029184</name>
</gene>
<dbReference type="EMBL" id="RXIC02000019">
    <property type="protein sequence ID" value="KAB1226411.1"/>
    <property type="molecule type" value="Genomic_DNA"/>
</dbReference>
<accession>A0A6A1WMF2</accession>
<evidence type="ECO:0000313" key="2">
    <source>
        <dbReference type="EMBL" id="KAB1226411.1"/>
    </source>
</evidence>
<sequence>MALGGYNDLSDRAHQKKKKEEVIIGISFVLLVAIVIVVTIGATCNKQTDFDSSGKGGDKTLTSMKAIKAICQLIDYSLQRNLREKPIRYQPRVETPEIPKSLLRLGSTSPSTKLRWRLRTPYFENARQGP</sequence>
<keyword evidence="1" id="KW-1133">Transmembrane helix</keyword>
<evidence type="ECO:0000313" key="3">
    <source>
        <dbReference type="Proteomes" id="UP000516437"/>
    </source>
</evidence>
<dbReference type="Proteomes" id="UP000516437">
    <property type="component" value="Chromosome 1"/>
</dbReference>
<dbReference type="AlphaFoldDB" id="A0A6A1WMF2"/>
<organism evidence="2 3">
    <name type="scientific">Morella rubra</name>
    <name type="common">Chinese bayberry</name>
    <dbReference type="NCBI Taxonomy" id="262757"/>
    <lineage>
        <taxon>Eukaryota</taxon>
        <taxon>Viridiplantae</taxon>
        <taxon>Streptophyta</taxon>
        <taxon>Embryophyta</taxon>
        <taxon>Tracheophyta</taxon>
        <taxon>Spermatophyta</taxon>
        <taxon>Magnoliopsida</taxon>
        <taxon>eudicotyledons</taxon>
        <taxon>Gunneridae</taxon>
        <taxon>Pentapetalae</taxon>
        <taxon>rosids</taxon>
        <taxon>fabids</taxon>
        <taxon>Fagales</taxon>
        <taxon>Myricaceae</taxon>
        <taxon>Morella</taxon>
    </lineage>
</organism>